<dbReference type="SUPFAM" id="SSF54791">
    <property type="entry name" value="Eukaryotic type KH-domain (KH-domain type I)"/>
    <property type="match status" value="1"/>
</dbReference>
<evidence type="ECO:0000313" key="4">
    <source>
        <dbReference type="Proteomes" id="UP000054304"/>
    </source>
</evidence>
<dbReference type="CDD" id="cd22453">
    <property type="entry name" value="KH-I_MUG60_like"/>
    <property type="match status" value="1"/>
</dbReference>
<dbReference type="GO" id="GO:0003723">
    <property type="term" value="F:RNA binding"/>
    <property type="evidence" value="ECO:0007669"/>
    <property type="project" value="UniProtKB-UniRule"/>
</dbReference>
<keyword evidence="1" id="KW-0694">RNA-binding</keyword>
<sequence>MERPKVVVPLHTTIFFRPQNTELASDNLWKPPNEELVKKMVPSGEARQCIGQLDATHAQIESYEIFENSVLCHYSTESAEQSTVFIHYSIPLEQKLTKPQSEQLMQLSAKLGIDVVVVPYDVYTPGAKNRGKRVLCLLGPQEQVHAGKANILALLDLFSNKVVECVSVDSPALFPVCAGVDLNNVEYFQKLYNVKIIMPHTWGKSCNLLFISGRAHSSVLAAKECLEELIQGAKNSMYYSALQNMSPLKLLYLSKFHQNEIKAIMEKHQCFIQMEAQTVRFASTSITALRSAIRHFTLEALMPVFEAYISFPNADESQQKKLVANLHKLASEHGIIIMQLDTEVASYVLISSYQNISGCLVAIEKHGISGEIQIKYSIELDPAYRDFVSGKKSGKINRIMENAKCGINLVFKESHHNMFITLTADSFQKSELGISLLSDELPAEDSFFIPDAYHRPVIGTRGSVIQTIMRKYNVFIQFSNTFRAQRNNYGFIRLDNVIVRCPFKNRKSIPLAKNELKRIVAEYSELQPKTCIRMSVGQYRHFFHDAQHRHKVISDIERKTGTYIMFPAQIPSQNQSLEIRGNDQSSVDAAEELLKHLSSERLITLDNSLSDTVDFSNKVVASLRKVLNIEATLEGKSLRLNFVGLDDKQISKALDIVEAYMDTKNVRIKADEKLDLRSLLKIS</sequence>
<name>A0A0C7N1X6_9SACH</name>
<reference evidence="3 4" key="1">
    <citation type="submission" date="2014-12" db="EMBL/GenBank/DDBJ databases">
        <authorList>
            <person name="Neuveglise Cecile"/>
        </authorList>
    </citation>
    <scope>NUCLEOTIDE SEQUENCE [LARGE SCALE GENOMIC DNA]</scope>
    <source>
        <strain evidence="3 4">CBS 12615</strain>
    </source>
</reference>
<dbReference type="RefSeq" id="XP_022626796.1">
    <property type="nucleotide sequence ID" value="XM_022774728.1"/>
</dbReference>
<gene>
    <name evidence="3" type="ORF">LALA0_S01e13586g</name>
</gene>
<protein>
    <submittedName>
        <fullName evidence="3">LALA0S01e13586g1_1</fullName>
    </submittedName>
</protein>
<dbReference type="InterPro" id="IPR004088">
    <property type="entry name" value="KH_dom_type_1"/>
</dbReference>
<evidence type="ECO:0000259" key="2">
    <source>
        <dbReference type="SMART" id="SM00322"/>
    </source>
</evidence>
<accession>A0A0C7N1X6</accession>
<evidence type="ECO:0000256" key="1">
    <source>
        <dbReference type="PROSITE-ProRule" id="PRU00117"/>
    </source>
</evidence>
<dbReference type="GeneID" id="34683951"/>
<feature type="domain" description="K Homology" evidence="2">
    <location>
        <begin position="528"/>
        <end position="598"/>
    </location>
</feature>
<feature type="domain" description="K Homology" evidence="2">
    <location>
        <begin position="441"/>
        <end position="521"/>
    </location>
</feature>
<dbReference type="STRING" id="1245769.A0A0C7N1X6"/>
<evidence type="ECO:0000313" key="3">
    <source>
        <dbReference type="EMBL" id="CEP60554.1"/>
    </source>
</evidence>
<organism evidence="3 4">
    <name type="scientific">Lachancea lanzarotensis</name>
    <dbReference type="NCBI Taxonomy" id="1245769"/>
    <lineage>
        <taxon>Eukaryota</taxon>
        <taxon>Fungi</taxon>
        <taxon>Dikarya</taxon>
        <taxon>Ascomycota</taxon>
        <taxon>Saccharomycotina</taxon>
        <taxon>Saccharomycetes</taxon>
        <taxon>Saccharomycetales</taxon>
        <taxon>Saccharomycetaceae</taxon>
        <taxon>Lachancea</taxon>
    </lineage>
</organism>
<dbReference type="PROSITE" id="PS50084">
    <property type="entry name" value="KH_TYPE_1"/>
    <property type="match status" value="1"/>
</dbReference>
<proteinExistence type="predicted"/>
<keyword evidence="4" id="KW-1185">Reference proteome</keyword>
<dbReference type="SMART" id="SM00322">
    <property type="entry name" value="KH"/>
    <property type="match status" value="2"/>
</dbReference>
<dbReference type="EMBL" id="LN736360">
    <property type="protein sequence ID" value="CEP60554.1"/>
    <property type="molecule type" value="Genomic_DNA"/>
</dbReference>
<dbReference type="InterPro" id="IPR036612">
    <property type="entry name" value="KH_dom_type_1_sf"/>
</dbReference>
<dbReference type="AlphaFoldDB" id="A0A0C7N1X6"/>
<dbReference type="OrthoDB" id="271862at2759"/>
<dbReference type="InterPro" id="IPR004087">
    <property type="entry name" value="KH_dom"/>
</dbReference>
<dbReference type="HOGENOM" id="CLU_020231_0_0_1"/>
<dbReference type="Pfam" id="PF00013">
    <property type="entry name" value="KH_1"/>
    <property type="match status" value="1"/>
</dbReference>
<dbReference type="Gene3D" id="3.30.1370.10">
    <property type="entry name" value="K Homology domain, type 1"/>
    <property type="match status" value="1"/>
</dbReference>
<dbReference type="Proteomes" id="UP000054304">
    <property type="component" value="Unassembled WGS sequence"/>
</dbReference>